<dbReference type="SFLD" id="SFLDG01129">
    <property type="entry name" value="C1.5:_HAD__Beta-PGM__Phosphata"/>
    <property type="match status" value="1"/>
</dbReference>
<dbReference type="GO" id="GO:0005829">
    <property type="term" value="C:cytosol"/>
    <property type="evidence" value="ECO:0007669"/>
    <property type="project" value="TreeGrafter"/>
</dbReference>
<dbReference type="PANTHER" id="PTHR43434">
    <property type="entry name" value="PHOSPHOGLYCOLATE PHOSPHATASE"/>
    <property type="match status" value="1"/>
</dbReference>
<dbReference type="InterPro" id="IPR023198">
    <property type="entry name" value="PGP-like_dom2"/>
</dbReference>
<keyword evidence="2" id="KW-1185">Reference proteome</keyword>
<dbReference type="GO" id="GO:0008967">
    <property type="term" value="F:phosphoglycolate phosphatase activity"/>
    <property type="evidence" value="ECO:0007669"/>
    <property type="project" value="TreeGrafter"/>
</dbReference>
<dbReference type="RefSeq" id="WP_116479755.1">
    <property type="nucleotide sequence ID" value="NZ_QEKV01000002.1"/>
</dbReference>
<keyword evidence="1" id="KW-0378">Hydrolase</keyword>
<dbReference type="InterPro" id="IPR023214">
    <property type="entry name" value="HAD_sf"/>
</dbReference>
<dbReference type="GO" id="GO:0006281">
    <property type="term" value="P:DNA repair"/>
    <property type="evidence" value="ECO:0007669"/>
    <property type="project" value="TreeGrafter"/>
</dbReference>
<dbReference type="Gene3D" id="1.10.150.240">
    <property type="entry name" value="Putative phosphatase, domain 2"/>
    <property type="match status" value="1"/>
</dbReference>
<dbReference type="InterPro" id="IPR036412">
    <property type="entry name" value="HAD-like_sf"/>
</dbReference>
<dbReference type="EMBL" id="QEKV01000002">
    <property type="protein sequence ID" value="PVY95298.1"/>
    <property type="molecule type" value="Genomic_DNA"/>
</dbReference>
<comment type="caution">
    <text evidence="1">The sequence shown here is derived from an EMBL/GenBank/DDBJ whole genome shotgun (WGS) entry which is preliminary data.</text>
</comment>
<protein>
    <submittedName>
        <fullName evidence="1">Phosphoglycolate phosphatase-like HAD superfamily hydrolase</fullName>
    </submittedName>
</protein>
<dbReference type="Pfam" id="PF13419">
    <property type="entry name" value="HAD_2"/>
    <property type="match status" value="1"/>
</dbReference>
<sequence>MYKAIIYDCDGTLLDSKNVTIETYEYMIGRKLTEGEREKVFHQTQIESFKMFNLNIEEGNLERIENMYKEIDDSIKPFDGVMNLLRAVKKLGIHQAMATNRNAEAANLALNGYGLQKYIETVVHADMVLNPKPSGEMLLKYMDTMKLEKHEVLFVGNAITDHMAAIDAGIDFFYCRWGTVEYLKKSAIILDRPEELLQYVKEDVYGKNLCTQGI</sequence>
<dbReference type="InterPro" id="IPR050155">
    <property type="entry name" value="HAD-like_hydrolase_sf"/>
</dbReference>
<organism evidence="1 2">
    <name type="scientific">Ezakiella coagulans</name>
    <dbReference type="NCBI Taxonomy" id="46507"/>
    <lineage>
        <taxon>Bacteria</taxon>
        <taxon>Bacillati</taxon>
        <taxon>Bacillota</taxon>
        <taxon>Tissierellia</taxon>
        <taxon>Ezakiella</taxon>
    </lineage>
</organism>
<gene>
    <name evidence="1" type="ORF">C7381_102187</name>
</gene>
<accession>A0A2U1E5S0</accession>
<dbReference type="SFLD" id="SFLDS00003">
    <property type="entry name" value="Haloacid_Dehalogenase"/>
    <property type="match status" value="1"/>
</dbReference>
<reference evidence="1 2" key="1">
    <citation type="submission" date="2018-04" db="EMBL/GenBank/DDBJ databases">
        <title>Genomic Encyclopedia of Type Strains, Phase IV (KMG-IV): sequencing the most valuable type-strain genomes for metagenomic binning, comparative biology and taxonomic classification.</title>
        <authorList>
            <person name="Goeker M."/>
        </authorList>
    </citation>
    <scope>NUCLEOTIDE SEQUENCE [LARGE SCALE GENOMIC DNA]</scope>
    <source>
        <strain evidence="1 2">DSM 20705</strain>
    </source>
</reference>
<evidence type="ECO:0000313" key="1">
    <source>
        <dbReference type="EMBL" id="PVY95298.1"/>
    </source>
</evidence>
<dbReference type="Gene3D" id="3.40.50.1000">
    <property type="entry name" value="HAD superfamily/HAD-like"/>
    <property type="match status" value="1"/>
</dbReference>
<proteinExistence type="predicted"/>
<evidence type="ECO:0000313" key="2">
    <source>
        <dbReference type="Proteomes" id="UP000245793"/>
    </source>
</evidence>
<name>A0A2U1E5S0_9FIRM</name>
<dbReference type="PANTHER" id="PTHR43434:SF1">
    <property type="entry name" value="PHOSPHOGLYCOLATE PHOSPHATASE"/>
    <property type="match status" value="1"/>
</dbReference>
<dbReference type="AlphaFoldDB" id="A0A2U1E5S0"/>
<dbReference type="InterPro" id="IPR041492">
    <property type="entry name" value="HAD_2"/>
</dbReference>
<dbReference type="SUPFAM" id="SSF56784">
    <property type="entry name" value="HAD-like"/>
    <property type="match status" value="1"/>
</dbReference>
<dbReference type="Proteomes" id="UP000245793">
    <property type="component" value="Unassembled WGS sequence"/>
</dbReference>